<comment type="caution">
    <text evidence="2">The sequence shown here is derived from an EMBL/GenBank/DDBJ whole genome shotgun (WGS) entry which is preliminary data.</text>
</comment>
<dbReference type="Gene3D" id="3.40.630.30">
    <property type="match status" value="1"/>
</dbReference>
<accession>A0ABY1QGS6</accession>
<feature type="domain" description="N-acetyltransferase" evidence="1">
    <location>
        <begin position="12"/>
        <end position="180"/>
    </location>
</feature>
<sequence>MNAQSFLSTERFDLWQPQAADLPDLCRLLEDEETRRFLGLVRAGEPQQFDRLLRSAGSWALYGYGLFAVRERGRPEIIASCGIFHSWRGFGAEARIDNVPEAGWIVRRDWWRQGLALEVMRAVLSWFDEAHGPTRITCMIEEGNVGSDRVARHLGFERYGTHHLADETPPVRVNLLHRQP</sequence>
<reference evidence="2 3" key="1">
    <citation type="submission" date="2017-05" db="EMBL/GenBank/DDBJ databases">
        <authorList>
            <person name="Varghese N."/>
            <person name="Submissions S."/>
        </authorList>
    </citation>
    <scope>NUCLEOTIDE SEQUENCE [LARGE SCALE GENOMIC DNA]</scope>
    <source>
        <strain evidence="2 3">SM16</strain>
    </source>
</reference>
<dbReference type="InterPro" id="IPR016181">
    <property type="entry name" value="Acyl_CoA_acyltransferase"/>
</dbReference>
<evidence type="ECO:0000313" key="2">
    <source>
        <dbReference type="EMBL" id="SMP67388.1"/>
    </source>
</evidence>
<dbReference type="Proteomes" id="UP001157910">
    <property type="component" value="Unassembled WGS sequence"/>
</dbReference>
<evidence type="ECO:0000259" key="1">
    <source>
        <dbReference type="PROSITE" id="PS51186"/>
    </source>
</evidence>
<dbReference type="PROSITE" id="PS51186">
    <property type="entry name" value="GNAT"/>
    <property type="match status" value="1"/>
</dbReference>
<name>A0ABY1QGS6_9SPHN</name>
<dbReference type="SUPFAM" id="SSF55729">
    <property type="entry name" value="Acyl-CoA N-acyltransferases (Nat)"/>
    <property type="match status" value="1"/>
</dbReference>
<dbReference type="Pfam" id="PF13302">
    <property type="entry name" value="Acetyltransf_3"/>
    <property type="match status" value="1"/>
</dbReference>
<keyword evidence="3" id="KW-1185">Reference proteome</keyword>
<proteinExistence type="predicted"/>
<organism evidence="2 3">
    <name type="scientific">Novosphingobium panipatense</name>
    <dbReference type="NCBI Taxonomy" id="428991"/>
    <lineage>
        <taxon>Bacteria</taxon>
        <taxon>Pseudomonadati</taxon>
        <taxon>Pseudomonadota</taxon>
        <taxon>Alphaproteobacteria</taxon>
        <taxon>Sphingomonadales</taxon>
        <taxon>Sphingomonadaceae</taxon>
        <taxon>Novosphingobium</taxon>
    </lineage>
</organism>
<dbReference type="InterPro" id="IPR000182">
    <property type="entry name" value="GNAT_dom"/>
</dbReference>
<protein>
    <submittedName>
        <fullName evidence="2">Protein N-acetyltransferase, RimJ/RimL family</fullName>
    </submittedName>
</protein>
<gene>
    <name evidence="2" type="ORF">SAMN06296065_104196</name>
</gene>
<evidence type="ECO:0000313" key="3">
    <source>
        <dbReference type="Proteomes" id="UP001157910"/>
    </source>
</evidence>
<dbReference type="InterPro" id="IPR051531">
    <property type="entry name" value="N-acetyltransferase"/>
</dbReference>
<dbReference type="PANTHER" id="PTHR43792:SF16">
    <property type="entry name" value="N-ACETYLTRANSFERASE DOMAIN-CONTAINING PROTEIN"/>
    <property type="match status" value="1"/>
</dbReference>
<dbReference type="RefSeq" id="WP_283405955.1">
    <property type="nucleotide sequence ID" value="NZ_FXUI01000004.1"/>
</dbReference>
<dbReference type="PANTHER" id="PTHR43792">
    <property type="entry name" value="GNAT FAMILY, PUTATIVE (AFU_ORTHOLOGUE AFUA_3G00765)-RELATED-RELATED"/>
    <property type="match status" value="1"/>
</dbReference>
<dbReference type="EMBL" id="FXUI01000004">
    <property type="protein sequence ID" value="SMP67388.1"/>
    <property type="molecule type" value="Genomic_DNA"/>
</dbReference>